<dbReference type="PANTHER" id="PTHR11527">
    <property type="entry name" value="HEAT-SHOCK PROTEIN 20 FAMILY MEMBER"/>
    <property type="match status" value="1"/>
</dbReference>
<accession>A0A6L2LSJ3</accession>
<dbReference type="EMBL" id="BKCJ010005080">
    <property type="protein sequence ID" value="GEU64781.1"/>
    <property type="molecule type" value="Genomic_DNA"/>
</dbReference>
<feature type="domain" description="SHSP" evidence="4">
    <location>
        <begin position="1"/>
        <end position="151"/>
    </location>
</feature>
<evidence type="ECO:0000256" key="2">
    <source>
        <dbReference type="PROSITE-ProRule" id="PRU00285"/>
    </source>
</evidence>
<dbReference type="Gene3D" id="2.60.40.790">
    <property type="match status" value="1"/>
</dbReference>
<dbReference type="Pfam" id="PF00011">
    <property type="entry name" value="HSP20"/>
    <property type="match status" value="1"/>
</dbReference>
<sequence length="151" mass="17353">MAYSTTRVLTTSKVKRKCRRACRTSERQRHQQFEIRKTCGAGETEGALSYLNEQWLNKHKEKFVSVCADQTLLRSHVSKEALDLILKELLRLDDPEFDYSASSGKFMRRFRLPENAKMEEVKATMENGVLTVTVPKVEDKKKEVKAIDIAG</sequence>
<keyword evidence="1" id="KW-0346">Stress response</keyword>
<comment type="similarity">
    <text evidence="2 3">Belongs to the small heat shock protein (HSP20) family.</text>
</comment>
<evidence type="ECO:0000259" key="4">
    <source>
        <dbReference type="PROSITE" id="PS01031"/>
    </source>
</evidence>
<dbReference type="InterPro" id="IPR031107">
    <property type="entry name" value="Small_HSP"/>
</dbReference>
<dbReference type="InterPro" id="IPR008978">
    <property type="entry name" value="HSP20-like_chaperone"/>
</dbReference>
<gene>
    <name evidence="5" type="ORF">Tci_036759</name>
</gene>
<comment type="caution">
    <text evidence="5">The sequence shown here is derived from an EMBL/GenBank/DDBJ whole genome shotgun (WGS) entry which is preliminary data.</text>
</comment>
<dbReference type="InterPro" id="IPR002068">
    <property type="entry name" value="A-crystallin/Hsp20_dom"/>
</dbReference>
<dbReference type="SUPFAM" id="SSF49764">
    <property type="entry name" value="HSP20-like chaperones"/>
    <property type="match status" value="1"/>
</dbReference>
<organism evidence="5">
    <name type="scientific">Tanacetum cinerariifolium</name>
    <name type="common">Dalmatian daisy</name>
    <name type="synonym">Chrysanthemum cinerariifolium</name>
    <dbReference type="NCBI Taxonomy" id="118510"/>
    <lineage>
        <taxon>Eukaryota</taxon>
        <taxon>Viridiplantae</taxon>
        <taxon>Streptophyta</taxon>
        <taxon>Embryophyta</taxon>
        <taxon>Tracheophyta</taxon>
        <taxon>Spermatophyta</taxon>
        <taxon>Magnoliopsida</taxon>
        <taxon>eudicotyledons</taxon>
        <taxon>Gunneridae</taxon>
        <taxon>Pentapetalae</taxon>
        <taxon>asterids</taxon>
        <taxon>campanulids</taxon>
        <taxon>Asterales</taxon>
        <taxon>Asteraceae</taxon>
        <taxon>Asteroideae</taxon>
        <taxon>Anthemideae</taxon>
        <taxon>Anthemidinae</taxon>
        <taxon>Tanacetum</taxon>
    </lineage>
</organism>
<reference evidence="5" key="1">
    <citation type="journal article" date="2019" name="Sci. Rep.">
        <title>Draft genome of Tanacetum cinerariifolium, the natural source of mosquito coil.</title>
        <authorList>
            <person name="Yamashiro T."/>
            <person name="Shiraishi A."/>
            <person name="Satake H."/>
            <person name="Nakayama K."/>
        </authorList>
    </citation>
    <scope>NUCLEOTIDE SEQUENCE</scope>
</reference>
<dbReference type="AlphaFoldDB" id="A0A6L2LSJ3"/>
<evidence type="ECO:0000313" key="5">
    <source>
        <dbReference type="EMBL" id="GEU64781.1"/>
    </source>
</evidence>
<dbReference type="PROSITE" id="PS01031">
    <property type="entry name" value="SHSP"/>
    <property type="match status" value="1"/>
</dbReference>
<evidence type="ECO:0000256" key="3">
    <source>
        <dbReference type="RuleBase" id="RU003616"/>
    </source>
</evidence>
<evidence type="ECO:0000256" key="1">
    <source>
        <dbReference type="ARBA" id="ARBA00023016"/>
    </source>
</evidence>
<protein>
    <recommendedName>
        <fullName evidence="4">SHSP domain-containing protein</fullName>
    </recommendedName>
</protein>
<proteinExistence type="inferred from homology"/>
<name>A0A6L2LSJ3_TANCI</name>